<evidence type="ECO:0000256" key="1">
    <source>
        <dbReference type="SAM" id="MobiDB-lite"/>
    </source>
</evidence>
<gene>
    <name evidence="3" type="ORF">DFQ27_009428</name>
</gene>
<dbReference type="InterPro" id="IPR013087">
    <property type="entry name" value="Znf_C2H2_type"/>
</dbReference>
<feature type="non-terminal residue" evidence="3">
    <location>
        <position position="133"/>
    </location>
</feature>
<organism evidence="3 4">
    <name type="scientific">Actinomortierella ambigua</name>
    <dbReference type="NCBI Taxonomy" id="1343610"/>
    <lineage>
        <taxon>Eukaryota</taxon>
        <taxon>Fungi</taxon>
        <taxon>Fungi incertae sedis</taxon>
        <taxon>Mucoromycota</taxon>
        <taxon>Mortierellomycotina</taxon>
        <taxon>Mortierellomycetes</taxon>
        <taxon>Mortierellales</taxon>
        <taxon>Mortierellaceae</taxon>
        <taxon>Actinomortierella</taxon>
    </lineage>
</organism>
<keyword evidence="4" id="KW-1185">Reference proteome</keyword>
<evidence type="ECO:0000313" key="4">
    <source>
        <dbReference type="Proteomes" id="UP000807716"/>
    </source>
</evidence>
<dbReference type="Proteomes" id="UP000807716">
    <property type="component" value="Unassembled WGS sequence"/>
</dbReference>
<name>A0A9P6PPZ3_9FUNG</name>
<evidence type="ECO:0000259" key="2">
    <source>
        <dbReference type="PROSITE" id="PS00028"/>
    </source>
</evidence>
<feature type="domain" description="C2H2-type" evidence="2">
    <location>
        <begin position="30"/>
        <end position="52"/>
    </location>
</feature>
<evidence type="ECO:0000313" key="3">
    <source>
        <dbReference type="EMBL" id="KAG0250377.1"/>
    </source>
</evidence>
<accession>A0A9P6PPZ3</accession>
<dbReference type="OrthoDB" id="10463583at2759"/>
<feature type="region of interest" description="Disordered" evidence="1">
    <location>
        <begin position="112"/>
        <end position="133"/>
    </location>
</feature>
<comment type="caution">
    <text evidence="3">The sequence shown here is derived from an EMBL/GenBank/DDBJ whole genome shotgun (WGS) entry which is preliminary data.</text>
</comment>
<protein>
    <recommendedName>
        <fullName evidence="2">C2H2-type domain-containing protein</fullName>
    </recommendedName>
</protein>
<dbReference type="AlphaFoldDB" id="A0A9P6PPZ3"/>
<dbReference type="EMBL" id="JAAAJB010000868">
    <property type="protein sequence ID" value="KAG0250377.1"/>
    <property type="molecule type" value="Genomic_DNA"/>
</dbReference>
<proteinExistence type="predicted"/>
<sequence length="133" mass="15023">ICPKYKFKYRATAKRHVDAHYAVATHSIQCVACLARFSRPDSCKRHLSTARHVECHEPDAVGRYRIYDLAADATGKAFREFIYPITTFFYGGTPPSTPLPEGHKAQLAIVKERNRDADPAQEGKSQVKEETQD</sequence>
<reference evidence="3" key="1">
    <citation type="journal article" date="2020" name="Fungal Divers.">
        <title>Resolving the Mortierellaceae phylogeny through synthesis of multi-gene phylogenetics and phylogenomics.</title>
        <authorList>
            <person name="Vandepol N."/>
            <person name="Liber J."/>
            <person name="Desiro A."/>
            <person name="Na H."/>
            <person name="Kennedy M."/>
            <person name="Barry K."/>
            <person name="Grigoriev I.V."/>
            <person name="Miller A.N."/>
            <person name="O'Donnell K."/>
            <person name="Stajich J.E."/>
            <person name="Bonito G."/>
        </authorList>
    </citation>
    <scope>NUCLEOTIDE SEQUENCE</scope>
    <source>
        <strain evidence="3">BC1065</strain>
    </source>
</reference>
<dbReference type="PROSITE" id="PS00028">
    <property type="entry name" value="ZINC_FINGER_C2H2_1"/>
    <property type="match status" value="1"/>
</dbReference>